<accession>A0A3P6SYZ0</accession>
<keyword evidence="1" id="KW-0472">Membrane</keyword>
<reference evidence="2 3" key="1">
    <citation type="submission" date="2018-11" db="EMBL/GenBank/DDBJ databases">
        <authorList>
            <consortium name="Pathogen Informatics"/>
        </authorList>
    </citation>
    <scope>NUCLEOTIDE SEQUENCE [LARGE SCALE GENOMIC DNA]</scope>
</reference>
<keyword evidence="3" id="KW-1185">Reference proteome</keyword>
<name>A0A3P6SYZ0_CYLGO</name>
<evidence type="ECO:0000313" key="3">
    <source>
        <dbReference type="Proteomes" id="UP000271889"/>
    </source>
</evidence>
<proteinExistence type="predicted"/>
<keyword evidence="1" id="KW-0812">Transmembrane</keyword>
<evidence type="ECO:0000256" key="1">
    <source>
        <dbReference type="SAM" id="Phobius"/>
    </source>
</evidence>
<dbReference type="AlphaFoldDB" id="A0A3P6SYZ0"/>
<protein>
    <submittedName>
        <fullName evidence="2">Uncharacterized protein</fullName>
    </submittedName>
</protein>
<sequence length="132" mass="14488">MLRQHIIRNNVVMVRGFCAISVFQLPICFGVSHSPTFRRRSKSEGLEEPFCIVEAKVPSEAGNANLMSQFSASAGSPMVSQDSLQSKALECIDNFYGRDCDSTLALNYTKAPNKKVAASAASHYGERLKKVQ</sequence>
<organism evidence="2 3">
    <name type="scientific">Cylicostephanus goldi</name>
    <name type="common">Nematode worm</name>
    <dbReference type="NCBI Taxonomy" id="71465"/>
    <lineage>
        <taxon>Eukaryota</taxon>
        <taxon>Metazoa</taxon>
        <taxon>Ecdysozoa</taxon>
        <taxon>Nematoda</taxon>
        <taxon>Chromadorea</taxon>
        <taxon>Rhabditida</taxon>
        <taxon>Rhabditina</taxon>
        <taxon>Rhabditomorpha</taxon>
        <taxon>Strongyloidea</taxon>
        <taxon>Strongylidae</taxon>
        <taxon>Cylicostephanus</taxon>
    </lineage>
</organism>
<keyword evidence="1" id="KW-1133">Transmembrane helix</keyword>
<gene>
    <name evidence="2" type="ORF">CGOC_LOCUS4435</name>
</gene>
<feature type="transmembrane region" description="Helical" evidence="1">
    <location>
        <begin position="12"/>
        <end position="32"/>
    </location>
</feature>
<dbReference type="Proteomes" id="UP000271889">
    <property type="component" value="Unassembled WGS sequence"/>
</dbReference>
<dbReference type="EMBL" id="UYRV01012274">
    <property type="protein sequence ID" value="VDK58788.1"/>
    <property type="molecule type" value="Genomic_DNA"/>
</dbReference>
<evidence type="ECO:0000313" key="2">
    <source>
        <dbReference type="EMBL" id="VDK58788.1"/>
    </source>
</evidence>